<keyword evidence="6" id="KW-0238">DNA-binding</keyword>
<dbReference type="InterPro" id="IPR005467">
    <property type="entry name" value="His_kinase_dom"/>
</dbReference>
<keyword evidence="5" id="KW-0805">Transcription regulation</keyword>
<dbReference type="InterPro" id="IPR011006">
    <property type="entry name" value="CheY-like_superfamily"/>
</dbReference>
<sequence>MAEQGPASGAGRREVPERLTIGLVTANIHLGVGATLWSGALRAAERDDVNLVCFPGGSLRPGGEASRSALYELVDRARLDGVVCWSSTLGLPASGDHAERLLRSLRRLPVVSLNHALEGVDDHETLTLDSYAGMRELVGHLVARHGVRRPACIRGPLTNPVSFGRYRAYTQALAQYRLPAERQLVCAAGDFAAGAGASAMRVLLDARGLRPGVDFDAVVACSDVLAADALRLLAERGIRVPEDVAVVGFNDSPEARLSEPPLTSVSLPFAELGGLAVDTLVARLRGAPAPDRTAVAGAVVVRRSCGCPSPLVAEGSVSGGLLSGRALSGRSRVEGRRSDRPRPGGSRAEGPPSGLAPSGGPLDEGARSGGSPNAGSPSGGVLNEGPRSGGPSAERSGSGGSLDGGSQSGGSVTDGPQPVGVFAEGPRWGGSFADVPQPDEAPLEGLRPGGSRTGGPPSGGPRSSGPGSGSSLAGGPPSGGSRSERARSSGPGSGGGHSRGPLSCDAVFAALPCAGPELAAAFRADADPAGADAGRVVDGDRPGARGPGAGLGGADVHSSGSGPYGFLPMLERLLGQQVRRPDTVAAWERALLEIRDDAVRCLPQAARVRGERLLAQARLLVADASRRLLEYERWLDGQEAGRLREFGTALATVVDLDGLGEALERHAVVGGLPGCRVVLYEGAWDRLSGAGRQLARVLRVPSAPGDRGGARPEPGPYPAHLLLPDELLPEADRFTFVLEPLHVGDEQLGFAVFESGTGPEADRRGSLYRALGDQISAALKGIRLFAEVRRARDAAERASTFKTRLLNQVTQELRGPLEEIRRHAGAEAGGAEAGGGEALQLVHRDAGRLLRLVDDLLEWSRTGTDELGLAPRLIDPRPVLVKAFRAVAATAPGGADWSLVLPRRLPAVLADREQLTKAVCHVLDAAARADTQGGVALTARTTPTSVRVTVTAVADPSADPRSGEAEGAGLGSATARRLVMLHGGSYAVGDSPPHIRLTVELPLPVAPGPRAPSAGAARTLLAVGTGRPAEDVAALARQHRLRLRPVDPDADADAGPPTGERAVAAVVWDAEAAGPEEWRAAQLLHDEPALNGTPFVLFGVTGEDLAQALRGQRPSNSPRPVIVVDGATPARERLRRSVATALRGHPVRTAADGTTALALIAEEAPHLVIAHRTLADMDGFDFADRIRVLEGRLGEGGLAAGGDASGGVAGGALGGHLAGGRPPCPVLLLSAEGFTHADAHRAKSHPGLVLLDRDILTEDETARLVVAMTGDGTQAAGRNRALVHQALVCLQTHYRRRVSRWQIAQAVGVSADHLGRLFHQQYGLTVWEYLTRLRIQRACEQLRGSEDSIQSVARAVGFTDRAYFSRVFRRVTGVAPHAYRTAGPAVGPQPRAADTGLIEKAGS</sequence>
<evidence type="ECO:0000259" key="11">
    <source>
        <dbReference type="PROSITE" id="PS50109"/>
    </source>
</evidence>
<evidence type="ECO:0000256" key="4">
    <source>
        <dbReference type="ARBA" id="ARBA00022777"/>
    </source>
</evidence>
<dbReference type="PROSITE" id="PS50110">
    <property type="entry name" value="RESPONSE_REGULATORY"/>
    <property type="match status" value="1"/>
</dbReference>
<feature type="compositionally biased region" description="Gly residues" evidence="9">
    <location>
        <begin position="447"/>
        <end position="457"/>
    </location>
</feature>
<dbReference type="InterPro" id="IPR009057">
    <property type="entry name" value="Homeodomain-like_sf"/>
</dbReference>
<evidence type="ECO:0000256" key="2">
    <source>
        <dbReference type="ARBA" id="ARBA00004236"/>
    </source>
</evidence>
<feature type="compositionally biased region" description="Low complexity" evidence="9">
    <location>
        <begin position="343"/>
        <end position="361"/>
    </location>
</feature>
<comment type="subcellular location">
    <subcellularLocation>
        <location evidence="2">Cell membrane</location>
    </subcellularLocation>
</comment>
<dbReference type="Pfam" id="PF13377">
    <property type="entry name" value="Peripla_BP_3"/>
    <property type="match status" value="1"/>
</dbReference>
<dbReference type="Gene3D" id="1.10.10.60">
    <property type="entry name" value="Homeodomain-like"/>
    <property type="match status" value="2"/>
</dbReference>
<evidence type="ECO:0000313" key="14">
    <source>
        <dbReference type="Proteomes" id="UP001518140"/>
    </source>
</evidence>
<dbReference type="PROSITE" id="PS01124">
    <property type="entry name" value="HTH_ARAC_FAMILY_2"/>
    <property type="match status" value="1"/>
</dbReference>
<dbReference type="InterPro" id="IPR001789">
    <property type="entry name" value="Sig_transdc_resp-reg_receiver"/>
</dbReference>
<dbReference type="CDD" id="cd06267">
    <property type="entry name" value="PBP1_LacI_sugar_binding-like"/>
    <property type="match status" value="1"/>
</dbReference>
<evidence type="ECO:0000256" key="3">
    <source>
        <dbReference type="ARBA" id="ARBA00012438"/>
    </source>
</evidence>
<dbReference type="EC" id="2.7.13.3" evidence="3"/>
<dbReference type="Gene3D" id="3.30.565.10">
    <property type="entry name" value="Histidine kinase-like ATPase, C-terminal domain"/>
    <property type="match status" value="1"/>
</dbReference>
<feature type="compositionally biased region" description="Low complexity" evidence="9">
    <location>
        <begin position="369"/>
        <end position="380"/>
    </location>
</feature>
<dbReference type="InterPro" id="IPR036097">
    <property type="entry name" value="HisK_dim/P_sf"/>
</dbReference>
<keyword evidence="14" id="KW-1185">Reference proteome</keyword>
<dbReference type="InterPro" id="IPR020449">
    <property type="entry name" value="Tscrpt_reg_AraC-type_HTH"/>
</dbReference>
<organism evidence="13 14">
    <name type="scientific">Streptomyces ureilyticus</name>
    <dbReference type="NCBI Taxonomy" id="1775131"/>
    <lineage>
        <taxon>Bacteria</taxon>
        <taxon>Bacillati</taxon>
        <taxon>Actinomycetota</taxon>
        <taxon>Actinomycetes</taxon>
        <taxon>Kitasatosporales</taxon>
        <taxon>Streptomycetaceae</taxon>
        <taxon>Streptomyces</taxon>
    </lineage>
</organism>
<dbReference type="Pfam" id="PF12833">
    <property type="entry name" value="HTH_18"/>
    <property type="match status" value="1"/>
</dbReference>
<evidence type="ECO:0000256" key="7">
    <source>
        <dbReference type="ARBA" id="ARBA00023163"/>
    </source>
</evidence>
<reference evidence="13 14" key="1">
    <citation type="submission" date="2020-02" db="EMBL/GenBank/DDBJ databases">
        <title>Whole-genome analyses of novel actinobacteria.</title>
        <authorList>
            <person name="Sahin N."/>
            <person name="Tokatli A."/>
        </authorList>
    </citation>
    <scope>NUCLEOTIDE SEQUENCE [LARGE SCALE GENOMIC DNA]</scope>
    <source>
        <strain evidence="13 14">YC419</strain>
    </source>
</reference>
<keyword evidence="7" id="KW-0804">Transcription</keyword>
<dbReference type="SMART" id="SM00342">
    <property type="entry name" value="HTH_ARAC"/>
    <property type="match status" value="1"/>
</dbReference>
<dbReference type="SUPFAM" id="SSF55874">
    <property type="entry name" value="ATPase domain of HSP90 chaperone/DNA topoisomerase II/histidine kinase"/>
    <property type="match status" value="1"/>
</dbReference>
<dbReference type="InterPro" id="IPR046335">
    <property type="entry name" value="LacI/GalR-like_sensor"/>
</dbReference>
<dbReference type="SUPFAM" id="SSF47384">
    <property type="entry name" value="Homodimeric domain of signal transducing histidine kinase"/>
    <property type="match status" value="1"/>
</dbReference>
<feature type="region of interest" description="Disordered" evidence="9">
    <location>
        <begin position="533"/>
        <end position="556"/>
    </location>
</feature>
<comment type="caution">
    <text evidence="8">Lacks conserved residue(s) required for the propagation of feature annotation.</text>
</comment>
<evidence type="ECO:0000256" key="9">
    <source>
        <dbReference type="SAM" id="MobiDB-lite"/>
    </source>
</evidence>
<evidence type="ECO:0000256" key="1">
    <source>
        <dbReference type="ARBA" id="ARBA00000085"/>
    </source>
</evidence>
<evidence type="ECO:0000256" key="5">
    <source>
        <dbReference type="ARBA" id="ARBA00023015"/>
    </source>
</evidence>
<feature type="compositionally biased region" description="Basic and acidic residues" evidence="9">
    <location>
        <begin position="331"/>
        <end position="342"/>
    </location>
</feature>
<dbReference type="SUPFAM" id="SSF46689">
    <property type="entry name" value="Homeodomain-like"/>
    <property type="match status" value="2"/>
</dbReference>
<accession>A0ABX0E6R1</accession>
<name>A0ABX0E6R1_9ACTN</name>
<dbReference type="InterPro" id="IPR036890">
    <property type="entry name" value="HATPase_C_sf"/>
</dbReference>
<evidence type="ECO:0000256" key="8">
    <source>
        <dbReference type="PROSITE-ProRule" id="PRU00169"/>
    </source>
</evidence>
<dbReference type="Gene3D" id="3.40.50.2300">
    <property type="match status" value="3"/>
</dbReference>
<dbReference type="Gene3D" id="1.10.287.130">
    <property type="match status" value="1"/>
</dbReference>
<feature type="region of interest" description="Disordered" evidence="9">
    <location>
        <begin position="1381"/>
        <end position="1403"/>
    </location>
</feature>
<evidence type="ECO:0000259" key="12">
    <source>
        <dbReference type="PROSITE" id="PS50110"/>
    </source>
</evidence>
<protein>
    <recommendedName>
        <fullName evidence="3">histidine kinase</fullName>
        <ecNumber evidence="3">2.7.13.3</ecNumber>
    </recommendedName>
</protein>
<comment type="caution">
    <text evidence="13">The sequence shown here is derived from an EMBL/GenBank/DDBJ whole genome shotgun (WGS) entry which is preliminary data.</text>
</comment>
<evidence type="ECO:0000313" key="13">
    <source>
        <dbReference type="EMBL" id="NGO46877.1"/>
    </source>
</evidence>
<feature type="domain" description="HTH araC/xylS-type" evidence="10">
    <location>
        <begin position="1284"/>
        <end position="1382"/>
    </location>
</feature>
<dbReference type="PANTHER" id="PTHR30146:SF109">
    <property type="entry name" value="HTH-TYPE TRANSCRIPTIONAL REGULATOR GALS"/>
    <property type="match status" value="1"/>
</dbReference>
<dbReference type="EMBL" id="JAAKZX010000148">
    <property type="protein sequence ID" value="NGO46877.1"/>
    <property type="molecule type" value="Genomic_DNA"/>
</dbReference>
<dbReference type="InterPro" id="IPR018062">
    <property type="entry name" value="HTH_AraC-typ_CS"/>
</dbReference>
<dbReference type="SUPFAM" id="SSF52172">
    <property type="entry name" value="CheY-like"/>
    <property type="match status" value="1"/>
</dbReference>
<dbReference type="PROSITE" id="PS00041">
    <property type="entry name" value="HTH_ARAC_FAMILY_1"/>
    <property type="match status" value="1"/>
</dbReference>
<dbReference type="InterPro" id="IPR018060">
    <property type="entry name" value="HTH_AraC"/>
</dbReference>
<keyword evidence="4" id="KW-0418">Kinase</keyword>
<dbReference type="PRINTS" id="PR00032">
    <property type="entry name" value="HTHARAC"/>
</dbReference>
<evidence type="ECO:0000259" key="10">
    <source>
        <dbReference type="PROSITE" id="PS01124"/>
    </source>
</evidence>
<feature type="compositionally biased region" description="Low complexity" evidence="9">
    <location>
        <begin position="460"/>
        <end position="481"/>
    </location>
</feature>
<keyword evidence="4" id="KW-0808">Transferase</keyword>
<gene>
    <name evidence="13" type="ORF">G6048_33760</name>
</gene>
<dbReference type="Proteomes" id="UP001518140">
    <property type="component" value="Unassembled WGS sequence"/>
</dbReference>
<feature type="region of interest" description="Disordered" evidence="9">
    <location>
        <begin position="315"/>
        <end position="499"/>
    </location>
</feature>
<comment type="catalytic activity">
    <reaction evidence="1">
        <text>ATP + protein L-histidine = ADP + protein N-phospho-L-histidine.</text>
        <dbReference type="EC" id="2.7.13.3"/>
    </reaction>
</comment>
<feature type="domain" description="Response regulatory" evidence="12">
    <location>
        <begin position="1120"/>
        <end position="1268"/>
    </location>
</feature>
<evidence type="ECO:0000256" key="6">
    <source>
        <dbReference type="ARBA" id="ARBA00023125"/>
    </source>
</evidence>
<dbReference type="PANTHER" id="PTHR30146">
    <property type="entry name" value="LACI-RELATED TRANSCRIPTIONAL REPRESSOR"/>
    <property type="match status" value="1"/>
</dbReference>
<proteinExistence type="predicted"/>
<dbReference type="SUPFAM" id="SSF53822">
    <property type="entry name" value="Periplasmic binding protein-like I"/>
    <property type="match status" value="1"/>
</dbReference>
<feature type="compositionally biased region" description="Gly residues" evidence="9">
    <location>
        <begin position="397"/>
        <end position="408"/>
    </location>
</feature>
<dbReference type="RefSeq" id="WP_165343405.1">
    <property type="nucleotide sequence ID" value="NZ_JAAKZX010000148.1"/>
</dbReference>
<dbReference type="InterPro" id="IPR028082">
    <property type="entry name" value="Peripla_BP_I"/>
</dbReference>
<dbReference type="PROSITE" id="PS50109">
    <property type="entry name" value="HIS_KIN"/>
    <property type="match status" value="1"/>
</dbReference>
<feature type="domain" description="Histidine kinase" evidence="11">
    <location>
        <begin position="808"/>
        <end position="1005"/>
    </location>
</feature>